<reference evidence="1 2" key="1">
    <citation type="submission" date="2022-02" db="EMBL/GenBank/DDBJ databases">
        <authorList>
            <person name="Min J."/>
        </authorList>
    </citation>
    <scope>NUCLEOTIDE SEQUENCE [LARGE SCALE GENOMIC DNA]</scope>
    <source>
        <strain evidence="1 2">GR10-1</strain>
    </source>
</reference>
<dbReference type="InterPro" id="IPR038063">
    <property type="entry name" value="Transpep_catalytic_dom"/>
</dbReference>
<protein>
    <submittedName>
        <fullName evidence="1">Murein L,D-transpeptidase catalytic domain family protein</fullName>
    </submittedName>
</protein>
<dbReference type="PANTHER" id="PTHR38477:SF1">
    <property type="entry name" value="MUREIN L,D-TRANSPEPTIDASE CATALYTIC DOMAIN FAMILY PROTEIN"/>
    <property type="match status" value="1"/>
</dbReference>
<dbReference type="PANTHER" id="PTHR38477">
    <property type="entry name" value="HYPOTHETICAL EXPORTED PROTEIN"/>
    <property type="match status" value="1"/>
</dbReference>
<sequence length="225" mass="24953">MSWTLNKIEAGNNADAKSTKIATSAKSAVDAMEFVYDSLALDTKGLSHDAFEYAISGFTKLEEEGILQNDSILTIIDFDQPSYQKRLYIIDVKNYKMLFNTWVAHGKNTGREMAEYFSNTNESHKSSLGFYITDKTYSGSKGYSLKLNGLENSLNSNAMRRAIVIHGAPYVSQSFIDAQGYVGRSHGCPAVPVALTRPIIQTIKDGSCLFIYNKSYKPSSRFSMG</sequence>
<comment type="caution">
    <text evidence="1">The sequence shown here is derived from an EMBL/GenBank/DDBJ whole genome shotgun (WGS) entry which is preliminary data.</text>
</comment>
<proteinExistence type="predicted"/>
<dbReference type="Pfam" id="PF13645">
    <property type="entry name" value="YkuD_2"/>
    <property type="match status" value="1"/>
</dbReference>
<gene>
    <name evidence="1" type="ORF">MKP09_03890</name>
</gene>
<evidence type="ECO:0000313" key="1">
    <source>
        <dbReference type="EMBL" id="MCH5597112.1"/>
    </source>
</evidence>
<dbReference type="EMBL" id="JAKWBL010000001">
    <property type="protein sequence ID" value="MCH5597112.1"/>
    <property type="molecule type" value="Genomic_DNA"/>
</dbReference>
<dbReference type="RefSeq" id="WP_240826520.1">
    <property type="nucleotide sequence ID" value="NZ_JAKWBL010000001.1"/>
</dbReference>
<dbReference type="InterPro" id="IPR032676">
    <property type="entry name" value="YkuD_2"/>
</dbReference>
<dbReference type="SUPFAM" id="SSF141523">
    <property type="entry name" value="L,D-transpeptidase catalytic domain-like"/>
    <property type="match status" value="1"/>
</dbReference>
<organism evidence="1 2">
    <name type="scientific">Niabella ginsengisoli</name>
    <dbReference type="NCBI Taxonomy" id="522298"/>
    <lineage>
        <taxon>Bacteria</taxon>
        <taxon>Pseudomonadati</taxon>
        <taxon>Bacteroidota</taxon>
        <taxon>Chitinophagia</taxon>
        <taxon>Chitinophagales</taxon>
        <taxon>Chitinophagaceae</taxon>
        <taxon>Niabella</taxon>
    </lineage>
</organism>
<dbReference type="Proteomes" id="UP001202248">
    <property type="component" value="Unassembled WGS sequence"/>
</dbReference>
<evidence type="ECO:0000313" key="2">
    <source>
        <dbReference type="Proteomes" id="UP001202248"/>
    </source>
</evidence>
<accession>A0ABS9SFH0</accession>
<name>A0ABS9SFH0_9BACT</name>
<keyword evidence="2" id="KW-1185">Reference proteome</keyword>